<dbReference type="Proteomes" id="UP000051952">
    <property type="component" value="Unassembled WGS sequence"/>
</dbReference>
<sequence length="411" mass="45364">MTSSPNFTVAAPDEILRVLRRAVVGDKIVVCWRAREGDFGEVDTSVVEWAGVVQRSWSDDDTCVVVLWDVGLPRFTGRRVCCFPEADPWPDPEFEYSLPSLRRVRAPVPRRVAPATPPPPQPQPQVQELQLPPPQLHVQELQSHSFSRAEPVTASAIAATTAPSVVQPTVVQPTDAQVIDLLRRVLTAPVDVLPTPQPTTDAHLMDLIRRAQADNPPRHAMLDAEDIRAVAEGEMGDWQLLCAGLRIPKNIPAETIWMYGSALKAFGDATSWCDAAMRWRIRHAVAFKTLAHASEADNLITSLSELFPIERNTRAQYFAYFALLCRLIHLWILGASFGGASAAQKFSETFETVMASDRTKLDLGGLVFDALRINTKATTPTALTTPEADRIDKAVSTLLAKGNPQRNNQKR</sequence>
<dbReference type="VEuPathDB" id="TriTrypDB:BSAL_57500"/>
<keyword evidence="2" id="KW-1185">Reference proteome</keyword>
<reference evidence="2" key="1">
    <citation type="submission" date="2015-09" db="EMBL/GenBank/DDBJ databases">
        <authorList>
            <consortium name="Pathogen Informatics"/>
        </authorList>
    </citation>
    <scope>NUCLEOTIDE SEQUENCE [LARGE SCALE GENOMIC DNA]</scope>
    <source>
        <strain evidence="2">Lake Konstanz</strain>
    </source>
</reference>
<evidence type="ECO:0000313" key="2">
    <source>
        <dbReference type="Proteomes" id="UP000051952"/>
    </source>
</evidence>
<accession>A0A0S4INR3</accession>
<gene>
    <name evidence="1" type="ORF">BSAL_57500</name>
</gene>
<proteinExistence type="predicted"/>
<evidence type="ECO:0000313" key="1">
    <source>
        <dbReference type="EMBL" id="CUE93559.1"/>
    </source>
</evidence>
<name>A0A0S4INR3_BODSA</name>
<dbReference type="EMBL" id="CYKH01000216">
    <property type="protein sequence ID" value="CUE93559.1"/>
    <property type="molecule type" value="Genomic_DNA"/>
</dbReference>
<organism evidence="1 2">
    <name type="scientific">Bodo saltans</name>
    <name type="common">Flagellated protozoan</name>
    <dbReference type="NCBI Taxonomy" id="75058"/>
    <lineage>
        <taxon>Eukaryota</taxon>
        <taxon>Discoba</taxon>
        <taxon>Euglenozoa</taxon>
        <taxon>Kinetoplastea</taxon>
        <taxon>Metakinetoplastina</taxon>
        <taxon>Eubodonida</taxon>
        <taxon>Bodonidae</taxon>
        <taxon>Bodo</taxon>
    </lineage>
</organism>
<protein>
    <submittedName>
        <fullName evidence="1">Uncharacterized protein</fullName>
    </submittedName>
</protein>
<dbReference type="AlphaFoldDB" id="A0A0S4INR3"/>